<gene>
    <name evidence="2" type="ORF">J1N35_045637</name>
</gene>
<dbReference type="PANTHER" id="PTHR33116">
    <property type="entry name" value="REVERSE TRANSCRIPTASE ZINC-BINDING DOMAIN-CONTAINING PROTEIN-RELATED-RELATED"/>
    <property type="match status" value="1"/>
</dbReference>
<evidence type="ECO:0000313" key="2">
    <source>
        <dbReference type="EMBL" id="KAH1033463.1"/>
    </source>
</evidence>
<dbReference type="Proteomes" id="UP000828251">
    <property type="component" value="Unassembled WGS sequence"/>
</dbReference>
<proteinExistence type="predicted"/>
<feature type="domain" description="Reverse transcriptase" evidence="1">
    <location>
        <begin position="27"/>
        <end position="307"/>
    </location>
</feature>
<protein>
    <recommendedName>
        <fullName evidence="1">Reverse transcriptase domain-containing protein</fullName>
    </recommendedName>
</protein>
<dbReference type="OrthoDB" id="1000471at2759"/>
<organism evidence="2 3">
    <name type="scientific">Gossypium stocksii</name>
    <dbReference type="NCBI Taxonomy" id="47602"/>
    <lineage>
        <taxon>Eukaryota</taxon>
        <taxon>Viridiplantae</taxon>
        <taxon>Streptophyta</taxon>
        <taxon>Embryophyta</taxon>
        <taxon>Tracheophyta</taxon>
        <taxon>Spermatophyta</taxon>
        <taxon>Magnoliopsida</taxon>
        <taxon>eudicotyledons</taxon>
        <taxon>Gunneridae</taxon>
        <taxon>Pentapetalae</taxon>
        <taxon>rosids</taxon>
        <taxon>malvids</taxon>
        <taxon>Malvales</taxon>
        <taxon>Malvaceae</taxon>
        <taxon>Malvoideae</taxon>
        <taxon>Gossypium</taxon>
    </lineage>
</organism>
<evidence type="ECO:0000259" key="1">
    <source>
        <dbReference type="PROSITE" id="PS50878"/>
    </source>
</evidence>
<dbReference type="InterPro" id="IPR000477">
    <property type="entry name" value="RT_dom"/>
</dbReference>
<keyword evidence="3" id="KW-1185">Reference proteome</keyword>
<dbReference type="PANTHER" id="PTHR33116:SF75">
    <property type="entry name" value="RIBONUCLEASE H PROTEIN"/>
    <property type="match status" value="1"/>
</dbReference>
<accession>A0A9D3UBF1</accession>
<dbReference type="EMBL" id="JAIQCV010000013">
    <property type="protein sequence ID" value="KAH1033463.1"/>
    <property type="molecule type" value="Genomic_DNA"/>
</dbReference>
<comment type="caution">
    <text evidence="2">The sequence shown here is derived from an EMBL/GenBank/DDBJ whole genome shotgun (WGS) entry which is preliminary data.</text>
</comment>
<dbReference type="Pfam" id="PF00078">
    <property type="entry name" value="RVT_1"/>
    <property type="match status" value="1"/>
</dbReference>
<dbReference type="SUPFAM" id="SSF56672">
    <property type="entry name" value="DNA/RNA polymerases"/>
    <property type="match status" value="1"/>
</dbReference>
<dbReference type="PROSITE" id="PS50878">
    <property type="entry name" value="RT_POL"/>
    <property type="match status" value="1"/>
</dbReference>
<reference evidence="2 3" key="1">
    <citation type="journal article" date="2021" name="Plant Biotechnol. J.">
        <title>Multi-omics assisted identification of the key and species-specific regulatory components of drought-tolerant mechanisms in Gossypium stocksii.</title>
        <authorList>
            <person name="Yu D."/>
            <person name="Ke L."/>
            <person name="Zhang D."/>
            <person name="Wu Y."/>
            <person name="Sun Y."/>
            <person name="Mei J."/>
            <person name="Sun J."/>
            <person name="Sun Y."/>
        </authorList>
    </citation>
    <scope>NUCLEOTIDE SEQUENCE [LARGE SCALE GENOMIC DNA]</scope>
    <source>
        <strain evidence="3">cv. E1</strain>
        <tissue evidence="2">Leaf</tissue>
    </source>
</reference>
<name>A0A9D3UBF1_9ROSI</name>
<dbReference type="AlphaFoldDB" id="A0A9D3UBF1"/>
<sequence>MWSYQRVLRAGGQEHKMLVLFNQSKWSGKAQFQMKSTRRKAGKTLIPKTDNPNEITDFRPICLVSSLYKIVAKVLSQRLRAVIGDLVSETQCAFIRGRQIFDRILIANEVIHSMDKMVGNGGNLIFKLDFSKAYDCVRWDFLELVLQKMGFGVRWTGWMLECVSTTRVAVLVNGSATNEFYFGRGLRQGDPLSPFLFILITEVLHLLLEKAGALGLIEGIHGVIPGCMITHLQFADGTILFLKAEEQGVENMKFILRCFEIFSGLSINFKKSCIVGFEVNEEFLYRMAAICKCKIGKLPMNYLGIPLGADLRRATTWEAVIESFRKKLSGWKCRSMSWAARIVLINSVLSNLPIYFMSLFQAPESVIKRIDKIRRNFLWGGVDGKWKMA</sequence>
<dbReference type="InterPro" id="IPR043502">
    <property type="entry name" value="DNA/RNA_pol_sf"/>
</dbReference>
<evidence type="ECO:0000313" key="3">
    <source>
        <dbReference type="Proteomes" id="UP000828251"/>
    </source>
</evidence>
<dbReference type="CDD" id="cd01650">
    <property type="entry name" value="RT_nLTR_like"/>
    <property type="match status" value="1"/>
</dbReference>